<name>A0A0G2EI10_9PEZI</name>
<dbReference type="AlphaFoldDB" id="A0A0G2EI10"/>
<comment type="caution">
    <text evidence="3">The sequence shown here is derived from an EMBL/GenBank/DDBJ whole genome shotgun (WGS) entry which is preliminary data.</text>
</comment>
<organism evidence="3 4">
    <name type="scientific">Diplodia seriata</name>
    <dbReference type="NCBI Taxonomy" id="420778"/>
    <lineage>
        <taxon>Eukaryota</taxon>
        <taxon>Fungi</taxon>
        <taxon>Dikarya</taxon>
        <taxon>Ascomycota</taxon>
        <taxon>Pezizomycotina</taxon>
        <taxon>Dothideomycetes</taxon>
        <taxon>Dothideomycetes incertae sedis</taxon>
        <taxon>Botryosphaeriales</taxon>
        <taxon>Botryosphaeriaceae</taxon>
        <taxon>Diplodia</taxon>
    </lineage>
</organism>
<protein>
    <submittedName>
        <fullName evidence="3">Uncharacterized protein</fullName>
    </submittedName>
</protein>
<evidence type="ECO:0000256" key="2">
    <source>
        <dbReference type="SAM" id="Phobius"/>
    </source>
</evidence>
<keyword evidence="2" id="KW-0472">Membrane</keyword>
<keyword evidence="2" id="KW-1133">Transmembrane helix</keyword>
<dbReference type="EMBL" id="LAQI01000077">
    <property type="protein sequence ID" value="KKY22482.1"/>
    <property type="molecule type" value="Genomic_DNA"/>
</dbReference>
<feature type="region of interest" description="Disordered" evidence="1">
    <location>
        <begin position="1"/>
        <end position="22"/>
    </location>
</feature>
<feature type="transmembrane region" description="Helical" evidence="2">
    <location>
        <begin position="209"/>
        <end position="229"/>
    </location>
</feature>
<dbReference type="Proteomes" id="UP000034182">
    <property type="component" value="Unassembled WGS sequence"/>
</dbReference>
<accession>A0A0G2EI10</accession>
<evidence type="ECO:0000313" key="3">
    <source>
        <dbReference type="EMBL" id="KKY22482.1"/>
    </source>
</evidence>
<gene>
    <name evidence="3" type="ORF">UCDDS831_g03647</name>
</gene>
<sequence length="232" mass="25449">MTTQRATTEELPSCASPPPRAYPLTPTIPWLGGTAEYLDLLANISITLNDDDDDIIRDHAVDPALVCAADRQLLRVLMHAMRTEGAETCGFESGEDAKGDVSKAQMDAWINTPQDIAEEYFQMHMLDDLKRKKIPRELEGEATQETVVPSGPSEEDAKEIHRNNAYMQLVGAKGTPADSSRARTLEEGTHIKPLQASAPEPKPKVGKRVKWTVCILVVLAIAFGLGFGLSRR</sequence>
<evidence type="ECO:0000256" key="1">
    <source>
        <dbReference type="SAM" id="MobiDB-lite"/>
    </source>
</evidence>
<keyword evidence="2" id="KW-0812">Transmembrane</keyword>
<evidence type="ECO:0000313" key="4">
    <source>
        <dbReference type="Proteomes" id="UP000034182"/>
    </source>
</evidence>
<reference evidence="3 4" key="2">
    <citation type="submission" date="2015-05" db="EMBL/GenBank/DDBJ databases">
        <title>Distinctive expansion of gene families associated with plant cell wall degradation and secondary metabolism in the genomes of grapevine trunk pathogens.</title>
        <authorList>
            <person name="Lawrence D.P."/>
            <person name="Travadon R."/>
            <person name="Rolshausen P.E."/>
            <person name="Baumgartner K."/>
        </authorList>
    </citation>
    <scope>NUCLEOTIDE SEQUENCE [LARGE SCALE GENOMIC DNA]</scope>
    <source>
        <strain evidence="3">DS831</strain>
    </source>
</reference>
<proteinExistence type="predicted"/>
<reference evidence="3 4" key="1">
    <citation type="submission" date="2015-03" db="EMBL/GenBank/DDBJ databases">
        <authorList>
            <person name="Morales-Cruz A."/>
            <person name="Amrine K.C."/>
            <person name="Cantu D."/>
        </authorList>
    </citation>
    <scope>NUCLEOTIDE SEQUENCE [LARGE SCALE GENOMIC DNA]</scope>
    <source>
        <strain evidence="3">DS831</strain>
    </source>
</reference>